<keyword evidence="6 11" id="KW-0946">Virion</keyword>
<name>Q91TK5_TUHV1</name>
<keyword evidence="14" id="KW-1185">Reference proteome</keyword>
<keyword evidence="1 11" id="KW-1032">Host cell membrane</keyword>
<keyword evidence="2 11" id="KW-0597">Phosphoprotein</keyword>
<evidence type="ECO:0000256" key="8">
    <source>
        <dbReference type="ARBA" id="ARBA00023136"/>
    </source>
</evidence>
<comment type="PTM">
    <text evidence="11">Phosphorylated. Phosphorylation does not seem to be required for recycling to the host Golgi apparatus. Packaging is selective for underphosphorylated forms.</text>
</comment>
<dbReference type="GO" id="GO:0044178">
    <property type="term" value="C:host cell Golgi membrane"/>
    <property type="evidence" value="ECO:0007669"/>
    <property type="project" value="UniProtKB-SubCell"/>
</dbReference>
<organismHost>
    <name type="scientific">Tupaia belangeri</name>
    <name type="common">Common tree shrew</name>
    <name type="synonym">Tupaia glis belangeri</name>
    <dbReference type="NCBI Taxonomy" id="37347"/>
</organismHost>
<proteinExistence type="inferred from homology"/>
<dbReference type="EMBL" id="AF281817">
    <property type="protein sequence ID" value="AAK57142.1"/>
    <property type="molecule type" value="Genomic_DNA"/>
</dbReference>
<comment type="similarity">
    <text evidence="11">Belongs to the herpesviridae cytoplasmic envelopment protein 3 family.</text>
</comment>
<keyword evidence="8 11" id="KW-0472">Membrane</keyword>
<dbReference type="GO" id="GO:0020002">
    <property type="term" value="C:host cell plasma membrane"/>
    <property type="evidence" value="ECO:0007669"/>
    <property type="project" value="UniProtKB-SubCell"/>
</dbReference>
<evidence type="ECO:0000256" key="6">
    <source>
        <dbReference type="ARBA" id="ARBA00022844"/>
    </source>
</evidence>
<dbReference type="HAMAP" id="MF_04041">
    <property type="entry name" value="HSV_CEP3_betahv"/>
    <property type="match status" value="1"/>
</dbReference>
<evidence type="ECO:0000313" key="13">
    <source>
        <dbReference type="EMBL" id="AAK57142.1"/>
    </source>
</evidence>
<comment type="subcellular location">
    <subcellularLocation>
        <location evidence="11">Virion tegument</location>
    </subcellularLocation>
    <subcellularLocation>
        <location evidence="11">Virion membrane</location>
        <topology evidence="11">Lipid-anchor</topology>
    </subcellularLocation>
    <subcellularLocation>
        <location evidence="11">Host cell membrane</location>
        <topology evidence="11">Lipid-anchor</topology>
        <orientation evidence="11">Cytoplasmic side</orientation>
    </subcellularLocation>
    <subcellularLocation>
        <location evidence="11">Host Golgi apparatus membrane</location>
        <topology evidence="11">Lipid-anchor</topology>
        <orientation evidence="11">Cytoplasmic side</orientation>
    </subcellularLocation>
    <text evidence="11">Virion membrane-associated tegument protein. Associates with host membrane lipids rafts. During virion morphogenesis, this protein probably accumulates in the endosomes and trans-Golgi where secondary envelopment occurs. It is probably transported to the cell surface from where it is endocytosed and directed to the trans-Golgi network (TGN).</text>
</comment>
<dbReference type="InterPro" id="IPR034705">
    <property type="entry name" value="HSV_CEP3_betahv"/>
</dbReference>
<evidence type="ECO:0000256" key="10">
    <source>
        <dbReference type="ARBA" id="ARBA00023288"/>
    </source>
</evidence>
<evidence type="ECO:0000256" key="12">
    <source>
        <dbReference type="SAM" id="MobiDB-lite"/>
    </source>
</evidence>
<dbReference type="Proteomes" id="UP000137095">
    <property type="component" value="Segment"/>
</dbReference>
<evidence type="ECO:0000256" key="1">
    <source>
        <dbReference type="ARBA" id="ARBA00022511"/>
    </source>
</evidence>
<dbReference type="InterPro" id="IPR020170">
    <property type="entry name" value="Herpes_UL11_megaloV/roseoloV"/>
</dbReference>
<keyword evidence="9 11" id="KW-0564">Palmitate</keyword>
<feature type="initiator methionine" description="Removed; by host" evidence="11">
    <location>
        <position position="1"/>
    </location>
</feature>
<evidence type="ECO:0000256" key="5">
    <source>
        <dbReference type="ARBA" id="ARBA00022812"/>
    </source>
</evidence>
<keyword evidence="10 11" id="KW-0449">Lipoprotein</keyword>
<sequence length="148" mass="15885">MGSQCCKRLCDQLDAKASHTLIDYCGQPIDLQKNFTVLTDTSSDDDDDDRNPSTSLPAQLALADSAESDAGDDSEERARGQDGANEKLMPPAPSSPVGASAAVTRAASAGRSMSRPKGQRPGHRSHYRDLQSRRPTPRPNRRVVALPV</sequence>
<reference evidence="13 14" key="1">
    <citation type="journal article" date="2001" name="J. Virol.">
        <title>Analysis and characterization of the complete genome of tupaia (tree shrew) herpesvirus.</title>
        <authorList>
            <person name="Bahr U."/>
            <person name="Darai G."/>
        </authorList>
    </citation>
    <scope>NUCLEOTIDE SEQUENCE [LARGE SCALE GENOMIC DNA]</scope>
    <source>
        <strain evidence="13">2</strain>
    </source>
</reference>
<protein>
    <recommendedName>
        <fullName evidence="11">Cytoplasmic envelopment protein 3</fullName>
    </recommendedName>
</protein>
<evidence type="ECO:0000256" key="7">
    <source>
        <dbReference type="ARBA" id="ARBA00022870"/>
    </source>
</evidence>
<dbReference type="KEGG" id="vg:921209"/>
<keyword evidence="5 11" id="KW-1040">Host Golgi apparatus</keyword>
<dbReference type="GO" id="GO:0055036">
    <property type="term" value="C:virion membrane"/>
    <property type="evidence" value="ECO:0007669"/>
    <property type="project" value="UniProtKB-SubCell"/>
</dbReference>
<accession>Q91TK5</accession>
<dbReference type="RefSeq" id="NP_116447.1">
    <property type="nucleotide sequence ID" value="NC_002794.1"/>
</dbReference>
<keyword evidence="7 11" id="KW-1043">Host membrane</keyword>
<dbReference type="Pfam" id="PF17474">
    <property type="entry name" value="U71"/>
    <property type="match status" value="1"/>
</dbReference>
<evidence type="ECO:0000256" key="4">
    <source>
        <dbReference type="ARBA" id="ARBA00022707"/>
    </source>
</evidence>
<feature type="compositionally biased region" description="Acidic residues" evidence="12">
    <location>
        <begin position="66"/>
        <end position="75"/>
    </location>
</feature>
<organism evidence="13 14">
    <name type="scientific">Tupaiid herpesvirus 1 (strain 1)</name>
    <name type="common">TuHV-1</name>
    <name type="synonym">Herpesvirus tupaia (strain 1)</name>
    <dbReference type="NCBI Taxonomy" id="10397"/>
    <lineage>
        <taxon>Viruses</taxon>
        <taxon>Duplodnaviria</taxon>
        <taxon>Heunggongvirae</taxon>
        <taxon>Peploviricota</taxon>
        <taxon>Herviviricetes</taxon>
        <taxon>Herpesvirales</taxon>
        <taxon>Orthoherpesviridae</taxon>
        <taxon>Betaherpesvirinae</taxon>
        <taxon>Quwivirus</taxon>
        <taxon>Quwivirus tupaiidbeta1</taxon>
    </lineage>
</organism>
<keyword evidence="4 11" id="KW-0519">Myristate</keyword>
<feature type="compositionally biased region" description="Basic residues" evidence="12">
    <location>
        <begin position="117"/>
        <end position="126"/>
    </location>
</feature>
<feature type="region of interest" description="Disordered" evidence="12">
    <location>
        <begin position="39"/>
        <end position="148"/>
    </location>
</feature>
<keyword evidence="3 11" id="KW-0920">Virion tegument</keyword>
<evidence type="ECO:0000256" key="2">
    <source>
        <dbReference type="ARBA" id="ARBA00022553"/>
    </source>
</evidence>
<evidence type="ECO:0000256" key="9">
    <source>
        <dbReference type="ARBA" id="ARBA00023139"/>
    </source>
</evidence>
<dbReference type="GeneID" id="921209"/>
<dbReference type="GO" id="GO:0046760">
    <property type="term" value="P:viral budding from Golgi membrane"/>
    <property type="evidence" value="ECO:0007669"/>
    <property type="project" value="UniProtKB-UniRule"/>
</dbReference>
<evidence type="ECO:0000313" key="14">
    <source>
        <dbReference type="Proteomes" id="UP000137095"/>
    </source>
</evidence>
<evidence type="ECO:0000256" key="11">
    <source>
        <dbReference type="HAMAP-Rule" id="MF_04041"/>
    </source>
</evidence>
<dbReference type="GO" id="GO:0019033">
    <property type="term" value="C:viral tegument"/>
    <property type="evidence" value="ECO:0007669"/>
    <property type="project" value="UniProtKB-SubCell"/>
</dbReference>
<comment type="subunit">
    <text evidence="11">Interacts with cytoplasmic envelopment protein 2; this interaction is essential for the proper localization of each protein to the assembly complex and thus for the production of infectious virus.</text>
</comment>
<feature type="lipid moiety-binding region" description="N-myristoyl glycine; by host" evidence="11">
    <location>
        <position position="2"/>
    </location>
</feature>
<comment type="function">
    <text evidence="11">Plays an important role in the cytoplasmic envelopment of tegument proteins and capsids during the assembly and egress processes. Participates also in viral entry at the fusion step probably by regulating the core fusion machinery.</text>
</comment>
<comment type="PTM">
    <text evidence="11">Myristoylation and palmitoylation (probably on one or more of the nearby cysteines at the N-terminus) enable membrane-binding and Golgi apparatus-specific targeting and are essential for efficient packaging.</text>
</comment>
<evidence type="ECO:0000256" key="3">
    <source>
        <dbReference type="ARBA" id="ARBA00022580"/>
    </source>
</evidence>
<feature type="compositionally biased region" description="Low complexity" evidence="12">
    <location>
        <begin position="95"/>
        <end position="111"/>
    </location>
</feature>